<dbReference type="EMBL" id="UOEL01000094">
    <property type="protein sequence ID" value="VAW12777.1"/>
    <property type="molecule type" value="Genomic_DNA"/>
</dbReference>
<proteinExistence type="predicted"/>
<name>A0A3B0THL0_9ZZZZ</name>
<dbReference type="AlphaFoldDB" id="A0A3B0THL0"/>
<protein>
    <submittedName>
        <fullName evidence="1">Uncharacterized protein</fullName>
    </submittedName>
</protein>
<gene>
    <name evidence="1" type="ORF">MNBD_BACTEROID03-189</name>
</gene>
<organism evidence="1">
    <name type="scientific">hydrothermal vent metagenome</name>
    <dbReference type="NCBI Taxonomy" id="652676"/>
    <lineage>
        <taxon>unclassified sequences</taxon>
        <taxon>metagenomes</taxon>
        <taxon>ecological metagenomes</taxon>
    </lineage>
</organism>
<reference evidence="1" key="1">
    <citation type="submission" date="2018-06" db="EMBL/GenBank/DDBJ databases">
        <authorList>
            <person name="Zhirakovskaya E."/>
        </authorList>
    </citation>
    <scope>NUCLEOTIDE SEQUENCE</scope>
</reference>
<evidence type="ECO:0000313" key="1">
    <source>
        <dbReference type="EMBL" id="VAW12777.1"/>
    </source>
</evidence>
<sequence length="483" mass="51396">MKNIFILLNKIDHRKMLWAFLLLTTNYLAAQIKIGDNPSNIDSASLLELESTTRTMVLSRVTSAQMQVITPLQGALVYNTDLKCIFYYDGTSWSNLCTGGGPVGATMVANDDGTYTFTNSAGVETLISFSGSGGGGSLTGEPGSIFFAGANGNSTENNAELFWDEANNRLGIGTNATGLPHTLTVAGTIGAADGTSTEPSYRFLDDSDTGIYSSAENEIAFSVGGRDKAIISQNGLLLNETVPDNDIPLVIKSNGEQRFIAFKESNSNSTIFNLNWRNNGINFDDFFSTRLFIGLIPPNLGQGGVFVKGVGIDTNHSEAILNVNGDLRVRQLPNSTGGEAVVTVDAEGFFHRSSVAGKSSNIAAAKNYGERWTNSISSINITNNKALVSIFGNEDHKDGGTDIYKANGHSLIVKAGDRYDIRANLSLISNLGPNGESSNTRARISINGIAKGAICAANNNNATTNQMISGINVNEILQLRATM</sequence>
<accession>A0A3B0THL0</accession>